<dbReference type="SUPFAM" id="SSF55729">
    <property type="entry name" value="Acyl-CoA N-acyltransferases (Nat)"/>
    <property type="match status" value="1"/>
</dbReference>
<dbReference type="InterPro" id="IPR050832">
    <property type="entry name" value="Bact_Acetyltransf"/>
</dbReference>
<organism evidence="4 5">
    <name type="scientific">Rhizobium hidalgonense</name>
    <dbReference type="NCBI Taxonomy" id="1538159"/>
    <lineage>
        <taxon>Bacteria</taxon>
        <taxon>Pseudomonadati</taxon>
        <taxon>Pseudomonadota</taxon>
        <taxon>Alphaproteobacteria</taxon>
        <taxon>Hyphomicrobiales</taxon>
        <taxon>Rhizobiaceae</taxon>
        <taxon>Rhizobium/Agrobacterium group</taxon>
        <taxon>Rhizobium</taxon>
    </lineage>
</organism>
<dbReference type="InterPro" id="IPR000182">
    <property type="entry name" value="GNAT_dom"/>
</dbReference>
<dbReference type="Proteomes" id="UP000219914">
    <property type="component" value="Unassembled WGS sequence"/>
</dbReference>
<dbReference type="EMBL" id="NWSY01000027">
    <property type="protein sequence ID" value="PDT20359.1"/>
    <property type="molecule type" value="Genomic_DNA"/>
</dbReference>
<gene>
    <name evidence="4" type="ORF">CO674_28335</name>
</gene>
<dbReference type="Pfam" id="PF00583">
    <property type="entry name" value="Acetyltransf_1"/>
    <property type="match status" value="1"/>
</dbReference>
<evidence type="ECO:0000256" key="1">
    <source>
        <dbReference type="ARBA" id="ARBA00022679"/>
    </source>
</evidence>
<keyword evidence="5" id="KW-1185">Reference proteome</keyword>
<feature type="domain" description="N-acetyltransferase" evidence="3">
    <location>
        <begin position="3"/>
        <end position="148"/>
    </location>
</feature>
<sequence>MSFRIERLALEHLNGAAAVLVGAYSGPPWNENWSLEAAVENVKTVLETPRSIALAAIDAGKVLGIALGIRQRRHAGPVIYLDELSVLPEAQGRGIGTALLSAVFETAKAEGCNSVWLVSQRDGALSKFYQRCGFAVGGNLGLYSKSSA</sequence>
<dbReference type="PANTHER" id="PTHR43877">
    <property type="entry name" value="AMINOALKYLPHOSPHONATE N-ACETYLTRANSFERASE-RELATED-RELATED"/>
    <property type="match status" value="1"/>
</dbReference>
<name>A0ABX4JJY3_9HYPH</name>
<dbReference type="CDD" id="cd04301">
    <property type="entry name" value="NAT_SF"/>
    <property type="match status" value="1"/>
</dbReference>
<dbReference type="Gene3D" id="3.40.630.30">
    <property type="match status" value="1"/>
</dbReference>
<keyword evidence="1" id="KW-0808">Transferase</keyword>
<evidence type="ECO:0000256" key="2">
    <source>
        <dbReference type="ARBA" id="ARBA00023315"/>
    </source>
</evidence>
<reference evidence="4 5" key="1">
    <citation type="submission" date="2017-09" db="EMBL/GenBank/DDBJ databases">
        <title>Comparative genomics of rhizobia isolated from Phaseolus vulgaris in China.</title>
        <authorList>
            <person name="Tong W."/>
        </authorList>
    </citation>
    <scope>NUCLEOTIDE SEQUENCE [LARGE SCALE GENOMIC DNA]</scope>
    <source>
        <strain evidence="4 5">FH14</strain>
    </source>
</reference>
<dbReference type="RefSeq" id="WP_097536940.1">
    <property type="nucleotide sequence ID" value="NZ_LODW01000056.1"/>
</dbReference>
<keyword evidence="2" id="KW-0012">Acyltransferase</keyword>
<evidence type="ECO:0000313" key="4">
    <source>
        <dbReference type="EMBL" id="PDT20359.1"/>
    </source>
</evidence>
<comment type="caution">
    <text evidence="4">The sequence shown here is derived from an EMBL/GenBank/DDBJ whole genome shotgun (WGS) entry which is preliminary data.</text>
</comment>
<dbReference type="PROSITE" id="PS51186">
    <property type="entry name" value="GNAT"/>
    <property type="match status" value="1"/>
</dbReference>
<evidence type="ECO:0000259" key="3">
    <source>
        <dbReference type="PROSITE" id="PS51186"/>
    </source>
</evidence>
<accession>A0ABX4JJY3</accession>
<proteinExistence type="predicted"/>
<evidence type="ECO:0000313" key="5">
    <source>
        <dbReference type="Proteomes" id="UP000219914"/>
    </source>
</evidence>
<dbReference type="InterPro" id="IPR016181">
    <property type="entry name" value="Acyl_CoA_acyltransferase"/>
</dbReference>
<protein>
    <submittedName>
        <fullName evidence="4">GNAT family N-acetyltransferase</fullName>
    </submittedName>
</protein>